<dbReference type="HAMAP" id="MF_00283">
    <property type="entry name" value="Phe_tRNA_synth_beta1"/>
    <property type="match status" value="1"/>
</dbReference>
<dbReference type="InterPro" id="IPR005121">
    <property type="entry name" value="Fdx_antiC-bd"/>
</dbReference>
<evidence type="ECO:0000256" key="1">
    <source>
        <dbReference type="ARBA" id="ARBA00001946"/>
    </source>
</evidence>
<evidence type="ECO:0000256" key="17">
    <source>
        <dbReference type="ARBA" id="ARBA00033189"/>
    </source>
</evidence>
<gene>
    <name evidence="22" type="ORF">METZ01_LOCUS71508</name>
</gene>
<feature type="domain" description="TRNA-binding" evidence="19">
    <location>
        <begin position="39"/>
        <end position="148"/>
    </location>
</feature>
<keyword evidence="16" id="KW-0030">Aminoacyl-tRNA synthetase</keyword>
<dbReference type="InterPro" id="IPR009061">
    <property type="entry name" value="DNA-bd_dom_put_sf"/>
</dbReference>
<keyword evidence="14" id="KW-0694">RNA-binding</keyword>
<dbReference type="EC" id="6.1.1.20" evidence="5"/>
<evidence type="ECO:0000256" key="18">
    <source>
        <dbReference type="ARBA" id="ARBA00049255"/>
    </source>
</evidence>
<dbReference type="InterPro" id="IPR036690">
    <property type="entry name" value="Fdx_antiC-bd_sf"/>
</dbReference>
<dbReference type="CDD" id="cd02796">
    <property type="entry name" value="tRNA_bind_bactPheRS"/>
    <property type="match status" value="1"/>
</dbReference>
<sequence length="798" mass="89794">MKFTLGWLKEHLDTSSDLKTIANTLTNIGLEIESLDDPSEVYKDFTVAKVLKAEPHPDADRLKVCEVETINGIFQVVCGATNVRSGMLGIFAPENSFIPGTSLHLKKSKIRGAVSCGMLVSEKEMGLSDDHEGIIEVDSSQKIGEHFSKLFNLNDPVIEVNITPNRPDCLSVRGIARDLAAAGLGKLKQLKVTKTPGDFKSSKQWRKDFNKNDLHICPGVAGRYFKNVKNCESPPWLQSRLKAIGLRPISALVDITNYITNDLGRPLHVYDGDKLNGDLTMRFAKENEKCLTLDEIEYKCSNDMVVISDDTKLHGIGGVMGGFDSGCNLDTKNVFLEVALFDPISITKTGRKLNLQSEARYRFERGVDSESINWGVDVASNMILDICGGECSNIVSTEIHKIDQKIIKFNIEKVKSIGGIDIPINDQIKILTDLEFIVNKNNDLILEVRVPTFRPDIDGEFDLVEEIIRIYGFENIPVREISQISSQKEILNSGLKSFYRSKRLLANKGYLETVTWSFMDEKIAKYISKDTIKIENPISSDLGVMRPCAYPNLLQAINANKARMYFRGKIFEVGPNFDNLIENKQINVATAIGYGLVNEENWSSTKRNISVYDIKGDLFSILIALNIPIDNLNYEEIQNNIYHPGKSSSLRLGKNLIASYGELHPILLNNLEITIKVFGFEIFLDNLSQFQIKKTSTKSSFDNNSLQMVERDFAFLFPRFAKVNDITNKIKKIDKKIIKKITIFDVYEGEKLPKDKKSVALRVLLQPQEKTFTDEEIENISNQIIDLVTNGFEATLRQ</sequence>
<name>A0A381TS29_9ZZZZ</name>
<dbReference type="PROSITE" id="PS51447">
    <property type="entry name" value="FDX_ACB"/>
    <property type="match status" value="1"/>
</dbReference>
<dbReference type="SMART" id="SM00873">
    <property type="entry name" value="B3_4"/>
    <property type="match status" value="1"/>
</dbReference>
<dbReference type="Gene3D" id="3.30.56.10">
    <property type="match status" value="2"/>
</dbReference>
<dbReference type="SMART" id="SM00896">
    <property type="entry name" value="FDX-ACB"/>
    <property type="match status" value="1"/>
</dbReference>
<accession>A0A381TS29</accession>
<evidence type="ECO:0000259" key="20">
    <source>
        <dbReference type="PROSITE" id="PS51447"/>
    </source>
</evidence>
<dbReference type="InterPro" id="IPR020825">
    <property type="entry name" value="Phe-tRNA_synthase-like_B3/B4"/>
</dbReference>
<feature type="domain" description="B5" evidence="21">
    <location>
        <begin position="402"/>
        <end position="478"/>
    </location>
</feature>
<dbReference type="GO" id="GO:0006432">
    <property type="term" value="P:phenylalanyl-tRNA aminoacylation"/>
    <property type="evidence" value="ECO:0007669"/>
    <property type="project" value="InterPro"/>
</dbReference>
<comment type="cofactor">
    <cofactor evidence="1">
        <name>Mg(2+)</name>
        <dbReference type="ChEBI" id="CHEBI:18420"/>
    </cofactor>
</comment>
<comment type="catalytic activity">
    <reaction evidence="18">
        <text>tRNA(Phe) + L-phenylalanine + ATP = L-phenylalanyl-tRNA(Phe) + AMP + diphosphate + H(+)</text>
        <dbReference type="Rhea" id="RHEA:19413"/>
        <dbReference type="Rhea" id="RHEA-COMP:9668"/>
        <dbReference type="Rhea" id="RHEA-COMP:9699"/>
        <dbReference type="ChEBI" id="CHEBI:15378"/>
        <dbReference type="ChEBI" id="CHEBI:30616"/>
        <dbReference type="ChEBI" id="CHEBI:33019"/>
        <dbReference type="ChEBI" id="CHEBI:58095"/>
        <dbReference type="ChEBI" id="CHEBI:78442"/>
        <dbReference type="ChEBI" id="CHEBI:78531"/>
        <dbReference type="ChEBI" id="CHEBI:456215"/>
        <dbReference type="EC" id="6.1.1.20"/>
    </reaction>
</comment>
<evidence type="ECO:0000259" key="19">
    <source>
        <dbReference type="PROSITE" id="PS50886"/>
    </source>
</evidence>
<dbReference type="PROSITE" id="PS51483">
    <property type="entry name" value="B5"/>
    <property type="match status" value="1"/>
</dbReference>
<dbReference type="AlphaFoldDB" id="A0A381TS29"/>
<dbReference type="SUPFAM" id="SSF55681">
    <property type="entry name" value="Class II aaRS and biotin synthetases"/>
    <property type="match status" value="1"/>
</dbReference>
<keyword evidence="12" id="KW-0067">ATP-binding</keyword>
<dbReference type="SUPFAM" id="SSF46955">
    <property type="entry name" value="Putative DNA-binding domain"/>
    <property type="match status" value="1"/>
</dbReference>
<dbReference type="Pfam" id="PF03484">
    <property type="entry name" value="B5"/>
    <property type="match status" value="1"/>
</dbReference>
<feature type="domain" description="FDX-ACB" evidence="20">
    <location>
        <begin position="704"/>
        <end position="797"/>
    </location>
</feature>
<dbReference type="Gene3D" id="3.50.40.10">
    <property type="entry name" value="Phenylalanyl-trna Synthetase, Chain B, domain 3"/>
    <property type="match status" value="1"/>
</dbReference>
<keyword evidence="7" id="KW-0963">Cytoplasm</keyword>
<evidence type="ECO:0000256" key="16">
    <source>
        <dbReference type="ARBA" id="ARBA00023146"/>
    </source>
</evidence>
<evidence type="ECO:0000256" key="3">
    <source>
        <dbReference type="ARBA" id="ARBA00008653"/>
    </source>
</evidence>
<evidence type="ECO:0000256" key="10">
    <source>
        <dbReference type="ARBA" id="ARBA00022723"/>
    </source>
</evidence>
<dbReference type="SUPFAM" id="SSF50249">
    <property type="entry name" value="Nucleic acid-binding proteins"/>
    <property type="match status" value="1"/>
</dbReference>
<keyword evidence="13" id="KW-0460">Magnesium</keyword>
<keyword evidence="9" id="KW-0436">Ligase</keyword>
<evidence type="ECO:0000256" key="14">
    <source>
        <dbReference type="ARBA" id="ARBA00022884"/>
    </source>
</evidence>
<dbReference type="InterPro" id="IPR005147">
    <property type="entry name" value="tRNA_synthase_B5-dom"/>
</dbReference>
<dbReference type="PANTHER" id="PTHR10947">
    <property type="entry name" value="PHENYLALANYL-TRNA SYNTHETASE BETA CHAIN AND LEUCINE-RICH REPEAT-CONTAINING PROTEIN 47"/>
    <property type="match status" value="1"/>
</dbReference>
<protein>
    <recommendedName>
        <fullName evidence="6">Phenylalanine--tRNA ligase beta subunit</fullName>
        <ecNumber evidence="5">6.1.1.20</ecNumber>
    </recommendedName>
    <alternativeName>
        <fullName evidence="17">Phenylalanyl-tRNA synthetase beta subunit</fullName>
    </alternativeName>
</protein>
<evidence type="ECO:0000256" key="15">
    <source>
        <dbReference type="ARBA" id="ARBA00022917"/>
    </source>
</evidence>
<evidence type="ECO:0000256" key="4">
    <source>
        <dbReference type="ARBA" id="ARBA00011209"/>
    </source>
</evidence>
<keyword evidence="15" id="KW-0648">Protein biosynthesis</keyword>
<dbReference type="NCBIfam" id="NF045760">
    <property type="entry name" value="YtpR"/>
    <property type="match status" value="1"/>
</dbReference>
<dbReference type="InterPro" id="IPR004532">
    <property type="entry name" value="Phe-tRNA-ligase_IIc_bsu_bact"/>
</dbReference>
<evidence type="ECO:0000256" key="8">
    <source>
        <dbReference type="ARBA" id="ARBA00022555"/>
    </source>
</evidence>
<keyword evidence="10" id="KW-0479">Metal-binding</keyword>
<evidence type="ECO:0000256" key="2">
    <source>
        <dbReference type="ARBA" id="ARBA00004496"/>
    </source>
</evidence>
<dbReference type="PROSITE" id="PS50886">
    <property type="entry name" value="TRBD"/>
    <property type="match status" value="1"/>
</dbReference>
<dbReference type="InterPro" id="IPR002547">
    <property type="entry name" value="tRNA-bd_dom"/>
</dbReference>
<dbReference type="InterPro" id="IPR033714">
    <property type="entry name" value="tRNA_bind_bactPheRS"/>
</dbReference>
<dbReference type="Gene3D" id="3.30.930.10">
    <property type="entry name" value="Bira Bifunctional Protein, Domain 2"/>
    <property type="match status" value="1"/>
</dbReference>
<evidence type="ECO:0000313" key="22">
    <source>
        <dbReference type="EMBL" id="SVA18654.1"/>
    </source>
</evidence>
<dbReference type="EMBL" id="UINC01005041">
    <property type="protein sequence ID" value="SVA18654.1"/>
    <property type="molecule type" value="Genomic_DNA"/>
</dbReference>
<dbReference type="GO" id="GO:0000049">
    <property type="term" value="F:tRNA binding"/>
    <property type="evidence" value="ECO:0007669"/>
    <property type="project" value="UniProtKB-KW"/>
</dbReference>
<dbReference type="CDD" id="cd00769">
    <property type="entry name" value="PheRS_beta_core"/>
    <property type="match status" value="1"/>
</dbReference>
<dbReference type="PANTHER" id="PTHR10947:SF0">
    <property type="entry name" value="PHENYLALANINE--TRNA LIGASE BETA SUBUNIT"/>
    <property type="match status" value="1"/>
</dbReference>
<proteinExistence type="inferred from homology"/>
<dbReference type="GO" id="GO:0004826">
    <property type="term" value="F:phenylalanine-tRNA ligase activity"/>
    <property type="evidence" value="ECO:0007669"/>
    <property type="project" value="UniProtKB-EC"/>
</dbReference>
<organism evidence="22">
    <name type="scientific">marine metagenome</name>
    <dbReference type="NCBI Taxonomy" id="408172"/>
    <lineage>
        <taxon>unclassified sequences</taxon>
        <taxon>metagenomes</taxon>
        <taxon>ecological metagenomes</taxon>
    </lineage>
</organism>
<dbReference type="InterPro" id="IPR005146">
    <property type="entry name" value="B3/B4_tRNA-bd"/>
</dbReference>
<evidence type="ECO:0000256" key="13">
    <source>
        <dbReference type="ARBA" id="ARBA00022842"/>
    </source>
</evidence>
<dbReference type="SMART" id="SM00874">
    <property type="entry name" value="B5"/>
    <property type="match status" value="1"/>
</dbReference>
<evidence type="ECO:0000256" key="5">
    <source>
        <dbReference type="ARBA" id="ARBA00012814"/>
    </source>
</evidence>
<dbReference type="GO" id="GO:0005524">
    <property type="term" value="F:ATP binding"/>
    <property type="evidence" value="ECO:0007669"/>
    <property type="project" value="UniProtKB-KW"/>
</dbReference>
<comment type="subunit">
    <text evidence="4">Tetramer of two alpha and two beta subunits.</text>
</comment>
<dbReference type="InterPro" id="IPR045060">
    <property type="entry name" value="Phe-tRNA-ligase_IIc_bsu"/>
</dbReference>
<evidence type="ECO:0000259" key="21">
    <source>
        <dbReference type="PROSITE" id="PS51483"/>
    </source>
</evidence>
<dbReference type="InterPro" id="IPR012340">
    <property type="entry name" value="NA-bd_OB-fold"/>
</dbReference>
<evidence type="ECO:0000256" key="6">
    <source>
        <dbReference type="ARBA" id="ARBA00017032"/>
    </source>
</evidence>
<dbReference type="Pfam" id="PF17759">
    <property type="entry name" value="tRNA_synthFbeta"/>
    <property type="match status" value="1"/>
</dbReference>
<dbReference type="Pfam" id="PF03147">
    <property type="entry name" value="FDX-ACB"/>
    <property type="match status" value="1"/>
</dbReference>
<dbReference type="SUPFAM" id="SSF54991">
    <property type="entry name" value="Anticodon-binding domain of PheRS"/>
    <property type="match status" value="1"/>
</dbReference>
<comment type="similarity">
    <text evidence="3">Belongs to the phenylalanyl-tRNA synthetase beta subunit family. Type 1 subfamily.</text>
</comment>
<dbReference type="GO" id="GO:0009328">
    <property type="term" value="C:phenylalanine-tRNA ligase complex"/>
    <property type="evidence" value="ECO:0007669"/>
    <property type="project" value="TreeGrafter"/>
</dbReference>
<evidence type="ECO:0000256" key="11">
    <source>
        <dbReference type="ARBA" id="ARBA00022741"/>
    </source>
</evidence>
<dbReference type="GO" id="GO:0000287">
    <property type="term" value="F:magnesium ion binding"/>
    <property type="evidence" value="ECO:0007669"/>
    <property type="project" value="InterPro"/>
</dbReference>
<dbReference type="SUPFAM" id="SSF56037">
    <property type="entry name" value="PheT/TilS domain"/>
    <property type="match status" value="1"/>
</dbReference>
<dbReference type="NCBIfam" id="TIGR00472">
    <property type="entry name" value="pheT_bact"/>
    <property type="match status" value="1"/>
</dbReference>
<dbReference type="Gene3D" id="3.30.70.380">
    <property type="entry name" value="Ferrodoxin-fold anticodon-binding domain"/>
    <property type="match status" value="1"/>
</dbReference>
<keyword evidence="11" id="KW-0547">Nucleotide-binding</keyword>
<comment type="subcellular location">
    <subcellularLocation>
        <location evidence="2">Cytoplasm</location>
    </subcellularLocation>
</comment>
<reference evidence="22" key="1">
    <citation type="submission" date="2018-05" db="EMBL/GenBank/DDBJ databases">
        <authorList>
            <person name="Lanie J.A."/>
            <person name="Ng W.-L."/>
            <person name="Kazmierczak K.M."/>
            <person name="Andrzejewski T.M."/>
            <person name="Davidsen T.M."/>
            <person name="Wayne K.J."/>
            <person name="Tettelin H."/>
            <person name="Glass J.I."/>
            <person name="Rusch D."/>
            <person name="Podicherti R."/>
            <person name="Tsui H.-C.T."/>
            <person name="Winkler M.E."/>
        </authorList>
    </citation>
    <scope>NUCLEOTIDE SEQUENCE</scope>
</reference>
<evidence type="ECO:0000256" key="7">
    <source>
        <dbReference type="ARBA" id="ARBA00022490"/>
    </source>
</evidence>
<evidence type="ECO:0000256" key="9">
    <source>
        <dbReference type="ARBA" id="ARBA00022598"/>
    </source>
</evidence>
<dbReference type="Gene3D" id="2.40.50.140">
    <property type="entry name" value="Nucleic acid-binding proteins"/>
    <property type="match status" value="1"/>
</dbReference>
<keyword evidence="8" id="KW-0820">tRNA-binding</keyword>
<dbReference type="InterPro" id="IPR045864">
    <property type="entry name" value="aa-tRNA-synth_II/BPL/LPL"/>
</dbReference>
<dbReference type="Pfam" id="PF01588">
    <property type="entry name" value="tRNA_bind"/>
    <property type="match status" value="1"/>
</dbReference>
<dbReference type="Pfam" id="PF03483">
    <property type="entry name" value="B3_4"/>
    <property type="match status" value="1"/>
</dbReference>
<dbReference type="InterPro" id="IPR041616">
    <property type="entry name" value="PheRS_beta_core"/>
</dbReference>
<evidence type="ECO:0000256" key="12">
    <source>
        <dbReference type="ARBA" id="ARBA00022840"/>
    </source>
</evidence>